<feature type="coiled-coil region" evidence="5">
    <location>
        <begin position="44"/>
        <end position="74"/>
    </location>
</feature>
<evidence type="ECO:0000259" key="7">
    <source>
        <dbReference type="PROSITE" id="PS50102"/>
    </source>
</evidence>
<dbReference type="SMART" id="SM00360">
    <property type="entry name" value="RRM"/>
    <property type="match status" value="1"/>
</dbReference>
<evidence type="ECO:0000256" key="5">
    <source>
        <dbReference type="SAM" id="Coils"/>
    </source>
</evidence>
<dbReference type="GO" id="GO:0008143">
    <property type="term" value="F:poly(A) binding"/>
    <property type="evidence" value="ECO:0000318"/>
    <property type="project" value="GO_Central"/>
</dbReference>
<dbReference type="GeneTree" id="ENSGT00940000161325"/>
<dbReference type="GO" id="GO:0000288">
    <property type="term" value="P:nuclear-transcribed mRNA catabolic process, deadenylation-dependent decay"/>
    <property type="evidence" value="ECO:0000318"/>
    <property type="project" value="GO_Central"/>
</dbReference>
<dbReference type="InterPro" id="IPR012677">
    <property type="entry name" value="Nucleotide-bd_a/b_plait_sf"/>
</dbReference>
<dbReference type="OrthoDB" id="4726at2759"/>
<protein>
    <submittedName>
        <fullName evidence="8">PABPN1 like, cytoplasmic</fullName>
    </submittedName>
</protein>
<evidence type="ECO:0000313" key="9">
    <source>
        <dbReference type="Proteomes" id="UP000000539"/>
    </source>
</evidence>
<accession>A0A8V0XQA4</accession>
<dbReference type="PANTHER" id="PTHR23236:SF27">
    <property type="entry name" value="EMBRYONIC POLYADENYLATE-BINDING PROTEIN 2"/>
    <property type="match status" value="1"/>
</dbReference>
<keyword evidence="5" id="KW-0175">Coiled coil</keyword>
<dbReference type="GO" id="GO:0005737">
    <property type="term" value="C:cytoplasm"/>
    <property type="evidence" value="ECO:0007669"/>
    <property type="project" value="UniProtKB-SubCell"/>
</dbReference>
<gene>
    <name evidence="8" type="primary">PABPN1L</name>
</gene>
<evidence type="ECO:0000256" key="3">
    <source>
        <dbReference type="ARBA" id="ARBA00022884"/>
    </source>
</evidence>
<dbReference type="GO" id="GO:0062026">
    <property type="term" value="P:negative regulation of SCF-dependent proteasomal ubiquitin-dependent catabolic process"/>
    <property type="evidence" value="ECO:0007669"/>
    <property type="project" value="Ensembl"/>
</dbReference>
<dbReference type="PANTHER" id="PTHR23236">
    <property type="entry name" value="EUKARYOTIC TRANSLATION INITIATION FACTOR 4B/4H"/>
    <property type="match status" value="1"/>
</dbReference>
<dbReference type="Gene3D" id="3.30.70.330">
    <property type="match status" value="1"/>
</dbReference>
<evidence type="ECO:0000256" key="1">
    <source>
        <dbReference type="ARBA" id="ARBA00004496"/>
    </source>
</evidence>
<dbReference type="GO" id="GO:0005634">
    <property type="term" value="C:nucleus"/>
    <property type="evidence" value="ECO:0000318"/>
    <property type="project" value="GO_Central"/>
</dbReference>
<dbReference type="InterPro" id="IPR035979">
    <property type="entry name" value="RBD_domain_sf"/>
</dbReference>
<reference evidence="8" key="2">
    <citation type="submission" date="2025-08" db="UniProtKB">
        <authorList>
            <consortium name="Ensembl"/>
        </authorList>
    </citation>
    <scope>IDENTIFICATION</scope>
    <source>
        <strain evidence="8">broiler</strain>
    </source>
</reference>
<feature type="region of interest" description="Disordered" evidence="6">
    <location>
        <begin position="1"/>
        <end position="42"/>
    </location>
</feature>
<dbReference type="InterPro" id="IPR000504">
    <property type="entry name" value="RRM_dom"/>
</dbReference>
<dbReference type="Pfam" id="PF00076">
    <property type="entry name" value="RRM_1"/>
    <property type="match status" value="1"/>
</dbReference>
<organism evidence="8 9">
    <name type="scientific">Gallus gallus</name>
    <name type="common">Chicken</name>
    <dbReference type="NCBI Taxonomy" id="9031"/>
    <lineage>
        <taxon>Eukaryota</taxon>
        <taxon>Metazoa</taxon>
        <taxon>Chordata</taxon>
        <taxon>Craniata</taxon>
        <taxon>Vertebrata</taxon>
        <taxon>Euteleostomi</taxon>
        <taxon>Archelosauria</taxon>
        <taxon>Archosauria</taxon>
        <taxon>Dinosauria</taxon>
        <taxon>Saurischia</taxon>
        <taxon>Theropoda</taxon>
        <taxon>Coelurosauria</taxon>
        <taxon>Aves</taxon>
        <taxon>Neognathae</taxon>
        <taxon>Galloanserae</taxon>
        <taxon>Galliformes</taxon>
        <taxon>Phasianidae</taxon>
        <taxon>Phasianinae</taxon>
        <taxon>Gallus</taxon>
    </lineage>
</organism>
<dbReference type="FunCoup" id="A0A8V0XQA4">
    <property type="interactions" value="1973"/>
</dbReference>
<dbReference type="SUPFAM" id="SSF54928">
    <property type="entry name" value="RNA-binding domain, RBD"/>
    <property type="match status" value="1"/>
</dbReference>
<proteinExistence type="predicted"/>
<reference evidence="8" key="1">
    <citation type="submission" date="2020-11" db="EMBL/GenBank/DDBJ databases">
        <title>Gallus gallus (Chicken) genome, bGalGal1, GRCg7b, maternal haplotype autosomes + Z &amp; W.</title>
        <authorList>
            <person name="Warren W."/>
            <person name="Formenti G."/>
            <person name="Fedrigo O."/>
            <person name="Haase B."/>
            <person name="Mountcastle J."/>
            <person name="Balacco J."/>
            <person name="Tracey A."/>
            <person name="Schneider V."/>
            <person name="Okimoto R."/>
            <person name="Cheng H."/>
            <person name="Hawken R."/>
            <person name="Howe K."/>
            <person name="Jarvis E.D."/>
        </authorList>
    </citation>
    <scope>NUCLEOTIDE SEQUENCE [LARGE SCALE GENOMIC DNA]</scope>
    <source>
        <strain evidence="8">Broiler</strain>
    </source>
</reference>
<evidence type="ECO:0000256" key="2">
    <source>
        <dbReference type="ARBA" id="ARBA00022490"/>
    </source>
</evidence>
<feature type="compositionally biased region" description="Basic and acidic residues" evidence="6">
    <location>
        <begin position="19"/>
        <end position="31"/>
    </location>
</feature>
<dbReference type="Proteomes" id="UP000000539">
    <property type="component" value="Chromosome 11"/>
</dbReference>
<evidence type="ECO:0000256" key="4">
    <source>
        <dbReference type="PROSITE-ProRule" id="PRU00176"/>
    </source>
</evidence>
<dbReference type="AlphaFoldDB" id="A0A8V0XQA4"/>
<dbReference type="GO" id="GO:0031397">
    <property type="term" value="P:negative regulation of protein ubiquitination"/>
    <property type="evidence" value="ECO:0007669"/>
    <property type="project" value="Ensembl"/>
</dbReference>
<dbReference type="Ensembl" id="ENSGALT00010018840.1">
    <property type="protein sequence ID" value="ENSGALP00010010390.1"/>
    <property type="gene ID" value="ENSGALG00010007913.1"/>
</dbReference>
<dbReference type="GO" id="GO:0160021">
    <property type="term" value="P:maternal-to-zygotic transition of gene expression"/>
    <property type="evidence" value="ECO:0007669"/>
    <property type="project" value="Ensembl"/>
</dbReference>
<dbReference type="PROSITE" id="PS50102">
    <property type="entry name" value="RRM"/>
    <property type="match status" value="1"/>
</dbReference>
<name>A0A8V0XQA4_CHICK</name>
<evidence type="ECO:0000313" key="8">
    <source>
        <dbReference type="Ensembl" id="ENSGALP00010010390.1"/>
    </source>
</evidence>
<sequence length="222" mass="23930">MAAGGASWDVPEVAALQRAADDDSDHSHPEEDSVEELGVQDPELEAIKARVREMEEEDKRLKELQLEAESCLLMGSEAGLFQRMTEGKVEADQRSIYVGNVDYGGTAEELESHFNICGRINRVTILCDKFSGHPKGYAYIEFEQKSSVKAAVELDESIFRGRVIKVRAGQSPGAHPSLPALWHRAAAEPPLPSRCCPRGPTCRASAAPTVAAAGATSKPGEG</sequence>
<feature type="domain" description="RRM" evidence="7">
    <location>
        <begin position="94"/>
        <end position="171"/>
    </location>
</feature>
<keyword evidence="3 4" id="KW-0694">RNA-binding</keyword>
<comment type="subcellular location">
    <subcellularLocation>
        <location evidence="1">Cytoplasm</location>
    </subcellularLocation>
</comment>
<keyword evidence="9" id="KW-1185">Reference proteome</keyword>
<reference evidence="8" key="3">
    <citation type="submission" date="2025-09" db="UniProtKB">
        <authorList>
            <consortium name="Ensembl"/>
        </authorList>
    </citation>
    <scope>IDENTIFICATION</scope>
    <source>
        <strain evidence="8">broiler</strain>
    </source>
</reference>
<evidence type="ECO:0000256" key="6">
    <source>
        <dbReference type="SAM" id="MobiDB-lite"/>
    </source>
</evidence>
<keyword evidence="2" id="KW-0963">Cytoplasm</keyword>